<evidence type="ECO:0000313" key="2">
    <source>
        <dbReference type="EMBL" id="NHT78579.1"/>
    </source>
</evidence>
<proteinExistence type="predicted"/>
<gene>
    <name evidence="2" type="ORF">G8E10_23020</name>
</gene>
<dbReference type="RefSeq" id="WP_167130819.1">
    <property type="nucleotide sequence ID" value="NZ_JAANCM010000016.1"/>
</dbReference>
<protein>
    <recommendedName>
        <fullName evidence="1">DUF6894 domain-containing protein</fullName>
    </recommendedName>
</protein>
<reference evidence="2" key="1">
    <citation type="submission" date="2020-03" db="EMBL/GenBank/DDBJ databases">
        <title>Ferranicluibacter endophyticum gen. nov., sp. nov., a new genus isolated from Rubus ulmifolius Schott. stem.</title>
        <authorList>
            <person name="Roca-Couso R."/>
            <person name="Flores-Felix J.D."/>
            <person name="Igual J.M."/>
            <person name="Rivas R."/>
        </authorList>
    </citation>
    <scope>NUCLEOTIDE SEQUENCE</scope>
    <source>
        <strain evidence="2">CRRU44</strain>
    </source>
</reference>
<feature type="domain" description="DUF6894" evidence="1">
    <location>
        <begin position="4"/>
        <end position="72"/>
    </location>
</feature>
<evidence type="ECO:0000259" key="1">
    <source>
        <dbReference type="Pfam" id="PF21834"/>
    </source>
</evidence>
<comment type="caution">
    <text evidence="2">The sequence shown here is derived from an EMBL/GenBank/DDBJ whole genome shotgun (WGS) entry which is preliminary data.</text>
</comment>
<keyword evidence="3" id="KW-1185">Reference proteome</keyword>
<dbReference type="AlphaFoldDB" id="A0AA43ZIN1"/>
<sequence>MPIFHLNISTRTTVIPDEEGSELADLDAARREAIMDARALMSAAILQGRDISHRQIEICDADGDLLMEVPFSEAYELGD</sequence>
<dbReference type="EMBL" id="JAANCM010000016">
    <property type="protein sequence ID" value="NHT78579.1"/>
    <property type="molecule type" value="Genomic_DNA"/>
</dbReference>
<organism evidence="2 3">
    <name type="scientific">Ferranicluibacter rubi</name>
    <dbReference type="NCBI Taxonomy" id="2715133"/>
    <lineage>
        <taxon>Bacteria</taxon>
        <taxon>Pseudomonadati</taxon>
        <taxon>Pseudomonadota</taxon>
        <taxon>Alphaproteobacteria</taxon>
        <taxon>Hyphomicrobiales</taxon>
        <taxon>Rhizobiaceae</taxon>
        <taxon>Ferranicluibacter</taxon>
    </lineage>
</organism>
<evidence type="ECO:0000313" key="3">
    <source>
        <dbReference type="Proteomes" id="UP001155840"/>
    </source>
</evidence>
<accession>A0AA43ZIN1</accession>
<name>A0AA43ZIN1_9HYPH</name>
<dbReference type="Pfam" id="PF21834">
    <property type="entry name" value="DUF6894"/>
    <property type="match status" value="1"/>
</dbReference>
<dbReference type="InterPro" id="IPR054189">
    <property type="entry name" value="DUF6894"/>
</dbReference>
<dbReference type="Proteomes" id="UP001155840">
    <property type="component" value="Unassembled WGS sequence"/>
</dbReference>